<dbReference type="Gene3D" id="3.40.50.12780">
    <property type="entry name" value="N-terminal domain of ligase-like"/>
    <property type="match status" value="1"/>
</dbReference>
<evidence type="ECO:0000313" key="1">
    <source>
        <dbReference type="EMBL" id="MCH4822502.1"/>
    </source>
</evidence>
<accession>A0A9X1V1B8</accession>
<reference evidence="1" key="1">
    <citation type="submission" date="2022-03" db="EMBL/GenBank/DDBJ databases">
        <title>Gramella crocea sp. nov., isolated from activated sludge of a seafood processing plant.</title>
        <authorList>
            <person name="Zhang X."/>
        </authorList>
    </citation>
    <scope>NUCLEOTIDE SEQUENCE</scope>
    <source>
        <strain evidence="1">YJ019</strain>
    </source>
</reference>
<keyword evidence="1" id="KW-0436">Ligase</keyword>
<keyword evidence="2" id="KW-1185">Reference proteome</keyword>
<dbReference type="AlphaFoldDB" id="A0A9X1V1B8"/>
<name>A0A9X1V1B8_9FLAO</name>
<dbReference type="PANTHER" id="PTHR36932:SF1">
    <property type="entry name" value="CAPSULAR POLYSACCHARIDE BIOSYNTHESIS PROTEIN"/>
    <property type="match status" value="1"/>
</dbReference>
<dbReference type="PANTHER" id="PTHR36932">
    <property type="entry name" value="CAPSULAR POLYSACCHARIDE BIOSYNTHESIS PROTEIN"/>
    <property type="match status" value="1"/>
</dbReference>
<proteinExistence type="predicted"/>
<gene>
    <name evidence="1" type="ORF">ML462_04895</name>
</gene>
<dbReference type="SUPFAM" id="SSF56801">
    <property type="entry name" value="Acetyl-CoA synthetase-like"/>
    <property type="match status" value="1"/>
</dbReference>
<comment type="caution">
    <text evidence="1">The sequence shown here is derived from an EMBL/GenBank/DDBJ whole genome shotgun (WGS) entry which is preliminary data.</text>
</comment>
<dbReference type="Proteomes" id="UP001139226">
    <property type="component" value="Unassembled WGS sequence"/>
</dbReference>
<dbReference type="InterPro" id="IPR042099">
    <property type="entry name" value="ANL_N_sf"/>
</dbReference>
<protein>
    <submittedName>
        <fullName evidence="1">Phenylacetate--CoA ligase family protein</fullName>
    </submittedName>
</protein>
<evidence type="ECO:0000313" key="2">
    <source>
        <dbReference type="Proteomes" id="UP001139226"/>
    </source>
</evidence>
<dbReference type="RefSeq" id="WP_240712631.1">
    <property type="nucleotide sequence ID" value="NZ_JAKVTV010000001.1"/>
</dbReference>
<dbReference type="GO" id="GO:0016874">
    <property type="term" value="F:ligase activity"/>
    <property type="evidence" value="ECO:0007669"/>
    <property type="project" value="UniProtKB-KW"/>
</dbReference>
<dbReference type="InterPro" id="IPR053158">
    <property type="entry name" value="CapK_Type1_Caps_Biosynth"/>
</dbReference>
<sequence>MDWFKLSLQLNKFPIKRALKALEKIQGIPEEDYAEFLRRRRNAIIDYHIQHNSFYREFFHWDGFDNWEKVPIMKKADLQHPLKERLSSTYNIKKAYIGKTSGSSGHPFIFAKDRFAHALSWAGFQDRYSWYGIDLNKSLQARFYGIPLDFYGNIQERLKDRISLRRRFNIFDLSEEKMQAFLDRFKKSDFNYLNGYTSAIVLFARFLKDRNIVLKELCPSLNICIVTSEKLFERDKKLIEEAIGVPVINEYGASEVGLIAFENSENQWIVNSEDLYIEILDEKNNVLPYGEEGRVVITSLYNKAHPMIRYDIGDIGCLSKDSSLKKPILEKLTGRTNDIARLPDGKVVPGLTFYYVTKTIIEDNGNIKEFVIIQTKIDAFKIEYVSKEELSEDQKNKILEAVGTYVGKNLNIHFERKNILKRSQSGKLKQFTSRLTDS</sequence>
<dbReference type="EMBL" id="JAKVTV010000001">
    <property type="protein sequence ID" value="MCH4822502.1"/>
    <property type="molecule type" value="Genomic_DNA"/>
</dbReference>
<organism evidence="1 2">
    <name type="scientific">Christiangramia lutea</name>
    <dbReference type="NCBI Taxonomy" id="1607951"/>
    <lineage>
        <taxon>Bacteria</taxon>
        <taxon>Pseudomonadati</taxon>
        <taxon>Bacteroidota</taxon>
        <taxon>Flavobacteriia</taxon>
        <taxon>Flavobacteriales</taxon>
        <taxon>Flavobacteriaceae</taxon>
        <taxon>Christiangramia</taxon>
    </lineage>
</organism>